<sequence length="882" mass="101826">MFSYLRFVHESKPICQLIHQRWIATKPALQWPLDPDKKLSSSLHEIESYWNGKLMTASVGDEINKEKKYILSMFPYPSGMLHMGHMRVYSISDVLCRYYKLNGFNVIHPIGWDAFGLPAENAAIEKGIDPKEWTYSNAAAMKQQLLRTGVQFDWDRELYTCDPTYFKWTQWIFLKLFEADMVHRTVAEVNWDPIDQTVLADEQIDGHGNSWRSGAKAEKRKLAQWMIETPKYAKRLLDGLEVLKNSWKEVADIQANWIGKCDVWRFVLRLKEGRNHRDYERFDLRLKDPTELVDAQFLIIERDHPLAKELSELPKTTTVLGPTVTNFITGKQLPVVVLSEELATQDTENKIEYVMKARIGTNSDEEAMKLLKLKPITTKNDVKIEEIIALAKKNGCAGYLTSRTLNDWVVSRQRSWGCPIPMALTKNGESFPVTTEHLPILLEHRGQEFQSEGKIGILEQETLDTFFDSSWYYLRYLDPKNEKEFVKKELTTKYMPVDVYIGGVEHAAVHMFFARFMSYFLYDNGLITHAEPFKDLVPQGIVRARTFIDSETGKYFKPNEIEQSSEGETFVNSSTGDVVESTYEKMSKSKHNGIDPINVIEKDGVDMARLQLLDAASPRANLDWGIQDLKGLKTWIDRISWIVNAYINGRNDADKNDIAPAEIEKQYKENYNFFVRNTSMLLEVLRVHNTAISRLQGLTNSLRKIDLNYAGKSREFERCVHSLVIMLQVFAPNTSAELWSALCQVEPIDTKFCNHDEDVFKQKWPIIDHDSEIDFIITAMELNCGRAEIDRREIEDLSDSELVQLARNKLHSLFFTELSKAGRTIEDFTITKRKGLHITMDLKMKNDVTETHIKKVLDKVTKIKFKDAKKSKKEMTKQKATA</sequence>
<proteinExistence type="predicted"/>
<evidence type="ECO:0000313" key="1">
    <source>
        <dbReference type="Proteomes" id="UP000887576"/>
    </source>
</evidence>
<dbReference type="WBParaSite" id="JU765_v2.g3167.t1">
    <property type="protein sequence ID" value="JU765_v2.g3167.t1"/>
    <property type="gene ID" value="JU765_v2.g3167"/>
</dbReference>
<accession>A0AC34R3F5</accession>
<reference evidence="2" key="1">
    <citation type="submission" date="2025-08" db="UniProtKB">
        <authorList>
            <consortium name="WormBaseParasite"/>
        </authorList>
    </citation>
    <scope>IDENTIFICATION</scope>
</reference>
<dbReference type="Proteomes" id="UP000887576">
    <property type="component" value="Unplaced"/>
</dbReference>
<name>A0AC34R3F5_9BILA</name>
<organism evidence="1 2">
    <name type="scientific">Panagrolaimus sp. JU765</name>
    <dbReference type="NCBI Taxonomy" id="591449"/>
    <lineage>
        <taxon>Eukaryota</taxon>
        <taxon>Metazoa</taxon>
        <taxon>Ecdysozoa</taxon>
        <taxon>Nematoda</taxon>
        <taxon>Chromadorea</taxon>
        <taxon>Rhabditida</taxon>
        <taxon>Tylenchina</taxon>
        <taxon>Panagrolaimomorpha</taxon>
        <taxon>Panagrolaimoidea</taxon>
        <taxon>Panagrolaimidae</taxon>
        <taxon>Panagrolaimus</taxon>
    </lineage>
</organism>
<evidence type="ECO:0000313" key="2">
    <source>
        <dbReference type="WBParaSite" id="JU765_v2.g3167.t1"/>
    </source>
</evidence>
<protein>
    <submittedName>
        <fullName evidence="2">Leucine--tRNA ligase</fullName>
    </submittedName>
</protein>